<dbReference type="SUPFAM" id="SSF54001">
    <property type="entry name" value="Cysteine proteinases"/>
    <property type="match status" value="1"/>
</dbReference>
<dbReference type="InterPro" id="IPR018326">
    <property type="entry name" value="Rad4_beta-hairpin_dom1"/>
</dbReference>
<evidence type="ECO:0000313" key="11">
    <source>
        <dbReference type="WBParaSite" id="sdigi.contig634.g9307.t1"/>
    </source>
</evidence>
<accession>A0A915Q2V2</accession>
<dbReference type="InterPro" id="IPR036985">
    <property type="entry name" value="Transglutaminase-like_sf"/>
</dbReference>
<dbReference type="WBParaSite" id="sdigi.contig634.g9307.t1">
    <property type="protein sequence ID" value="sdigi.contig634.g9307.t1"/>
    <property type="gene ID" value="sdigi.contig634.g9307"/>
</dbReference>
<dbReference type="GO" id="GO:0006289">
    <property type="term" value="P:nucleotide-excision repair"/>
    <property type="evidence" value="ECO:0007669"/>
    <property type="project" value="InterPro"/>
</dbReference>
<dbReference type="Proteomes" id="UP000887581">
    <property type="component" value="Unplaced"/>
</dbReference>
<dbReference type="InterPro" id="IPR018327">
    <property type="entry name" value="BHD_2"/>
</dbReference>
<evidence type="ECO:0000256" key="3">
    <source>
        <dbReference type="ARBA" id="ARBA00022763"/>
    </source>
</evidence>
<sequence>MSPSCSTVHHLSPDRVEEEGTLAVYNTPMHISLPVGVMASNVRRSRRLQEKAKTVLDSSLIAANFSNNSHDCNAAEKEIVDSTKKNATKRKREASNSENRIQDIIKKQVVKVKDGKENEKLKSWIGFEKTKRKSRHVEKSMNRLREKRDWTLRKKVKKDEKYDNLATSNLSNNSKSSSSSDDEWEDVNAFDFSDTDTRLPSGSIEITIKKSKVKVKPKETVGSRRARYIKQHVNQKLRERQINCHKMHLLCYIAHLRIWTRILLHKEQLLSMSLSVIPKELVSAACHDFDNTAAEEFLQWFRATYQPAKKVYRAKNNSSDAQVNRLEELIAGQVYENDKDLAFLLFLSLIALKQAARICLSCQPMPLKLKMQPSSLESVETLISYYGSRKLTADDYMEWPKKLDETVKQITFFDCKNQGGNDLVPAGELSLKRNYWVEFWDKNSHHWICLDPWTKSTNMPEAVEVDATSPIHYVLCIDNEYGMRDVTARYASKYLTPVIRRLWVNQEWWNETLKIYQSRNRVRERLEDIAIQKYLFSKPKPTTVAEYKNHPLYVLERDLSKYEALYPETQQPVGQIKEFNIYLRSSVQRLDGAINWMKQLRSIKPNEKPYRVVERRSSNRASAEYTKPKTVDLYGRWQTMPYVTPKVVNGHIPRNEFGNLYVYKKSMVPAGCVHLQLNGLISIARQLGIDCVPAVVGWNHCRGGTHPILDGCVVLKEHEEELRKAWSKQYEKKKINAAMKRTQRAIKNWRRLVKGLLTMEKVRARFASRDHRLLDIDEKLENDEKAQKNSTRATSDAEVLTWPSVECILPNASSKL</sequence>
<evidence type="ECO:0000259" key="7">
    <source>
        <dbReference type="SMART" id="SM01030"/>
    </source>
</evidence>
<dbReference type="Gene3D" id="2.20.20.110">
    <property type="entry name" value="Rad4, beta-hairpin domain BHD1"/>
    <property type="match status" value="1"/>
</dbReference>
<evidence type="ECO:0000256" key="4">
    <source>
        <dbReference type="ARBA" id="ARBA00023204"/>
    </source>
</evidence>
<feature type="compositionally biased region" description="Low complexity" evidence="6">
    <location>
        <begin position="168"/>
        <end position="179"/>
    </location>
</feature>
<keyword evidence="10" id="KW-1185">Reference proteome</keyword>
<feature type="domain" description="Rad4 beta-hairpin" evidence="9">
    <location>
        <begin position="652"/>
        <end position="726"/>
    </location>
</feature>
<evidence type="ECO:0000256" key="6">
    <source>
        <dbReference type="SAM" id="MobiDB-lite"/>
    </source>
</evidence>
<dbReference type="InterPro" id="IPR004583">
    <property type="entry name" value="DNA_repair_Rad4"/>
</dbReference>
<dbReference type="GO" id="GO:0003697">
    <property type="term" value="F:single-stranded DNA binding"/>
    <property type="evidence" value="ECO:0007669"/>
    <property type="project" value="TreeGrafter"/>
</dbReference>
<feature type="domain" description="Rad4 beta-hairpin" evidence="8">
    <location>
        <begin position="590"/>
        <end position="645"/>
    </location>
</feature>
<organism evidence="10 11">
    <name type="scientific">Setaria digitata</name>
    <dbReference type="NCBI Taxonomy" id="48799"/>
    <lineage>
        <taxon>Eukaryota</taxon>
        <taxon>Metazoa</taxon>
        <taxon>Ecdysozoa</taxon>
        <taxon>Nematoda</taxon>
        <taxon>Chromadorea</taxon>
        <taxon>Rhabditida</taxon>
        <taxon>Spirurina</taxon>
        <taxon>Spiruromorpha</taxon>
        <taxon>Filarioidea</taxon>
        <taxon>Setariidae</taxon>
        <taxon>Setaria</taxon>
    </lineage>
</organism>
<feature type="region of interest" description="Disordered" evidence="6">
    <location>
        <begin position="163"/>
        <end position="183"/>
    </location>
</feature>
<feature type="domain" description="Rad4 beta-hairpin" evidence="7">
    <location>
        <begin position="536"/>
        <end position="588"/>
    </location>
</feature>
<keyword evidence="3" id="KW-0227">DNA damage</keyword>
<dbReference type="InterPro" id="IPR038765">
    <property type="entry name" value="Papain-like_cys_pep_sf"/>
</dbReference>
<evidence type="ECO:0000313" key="10">
    <source>
        <dbReference type="Proteomes" id="UP000887581"/>
    </source>
</evidence>
<reference evidence="11" key="1">
    <citation type="submission" date="2022-11" db="UniProtKB">
        <authorList>
            <consortium name="WormBaseParasite"/>
        </authorList>
    </citation>
    <scope>IDENTIFICATION</scope>
</reference>
<dbReference type="GO" id="GO:0006298">
    <property type="term" value="P:mismatch repair"/>
    <property type="evidence" value="ECO:0007669"/>
    <property type="project" value="TreeGrafter"/>
</dbReference>
<dbReference type="Pfam" id="PF10403">
    <property type="entry name" value="BHD_1"/>
    <property type="match status" value="1"/>
</dbReference>
<evidence type="ECO:0000259" key="9">
    <source>
        <dbReference type="SMART" id="SM01032"/>
    </source>
</evidence>
<dbReference type="SMART" id="SM01030">
    <property type="entry name" value="BHD_1"/>
    <property type="match status" value="1"/>
</dbReference>
<dbReference type="Gene3D" id="3.90.260.10">
    <property type="entry name" value="Transglutaminase-like"/>
    <property type="match status" value="1"/>
</dbReference>
<dbReference type="GO" id="GO:0005737">
    <property type="term" value="C:cytoplasm"/>
    <property type="evidence" value="ECO:0007669"/>
    <property type="project" value="TreeGrafter"/>
</dbReference>
<name>A0A915Q2V2_9BILA</name>
<proteinExistence type="inferred from homology"/>
<dbReference type="AlphaFoldDB" id="A0A915Q2V2"/>
<dbReference type="Gene3D" id="3.30.70.2460">
    <property type="entry name" value="Rad4, beta-hairpin domain BHD3"/>
    <property type="match status" value="1"/>
</dbReference>
<evidence type="ECO:0000256" key="1">
    <source>
        <dbReference type="ARBA" id="ARBA00004123"/>
    </source>
</evidence>
<evidence type="ECO:0000256" key="5">
    <source>
        <dbReference type="ARBA" id="ARBA00023242"/>
    </source>
</evidence>
<dbReference type="SMART" id="SM01032">
    <property type="entry name" value="BHD_3"/>
    <property type="match status" value="1"/>
</dbReference>
<dbReference type="InterPro" id="IPR042488">
    <property type="entry name" value="Rad4_BHD3_sf"/>
</dbReference>
<dbReference type="Pfam" id="PF10405">
    <property type="entry name" value="BHD_3"/>
    <property type="match status" value="1"/>
</dbReference>
<keyword evidence="5" id="KW-0539">Nucleus</keyword>
<dbReference type="SMART" id="SM01031">
    <property type="entry name" value="BHD_2"/>
    <property type="match status" value="1"/>
</dbReference>
<comment type="similarity">
    <text evidence="2">Belongs to the XPC family.</text>
</comment>
<dbReference type="PANTHER" id="PTHR12135:SF0">
    <property type="entry name" value="DNA REPAIR PROTEIN COMPLEMENTING XP-C CELLS"/>
    <property type="match status" value="1"/>
</dbReference>
<comment type="subcellular location">
    <subcellularLocation>
        <location evidence="1">Nucleus</location>
    </subcellularLocation>
</comment>
<dbReference type="InterPro" id="IPR018328">
    <property type="entry name" value="Rad4_beta-hairpin_dom3"/>
</dbReference>
<protein>
    <submittedName>
        <fullName evidence="11">Rad4 beta-hairpin domain-containing protein</fullName>
    </submittedName>
</protein>
<dbReference type="FunFam" id="3.30.70.2460:FF:000001">
    <property type="entry name" value="DNA repair protein Rad4 family"/>
    <property type="match status" value="1"/>
</dbReference>
<dbReference type="Pfam" id="PF10404">
    <property type="entry name" value="BHD_2"/>
    <property type="match status" value="1"/>
</dbReference>
<dbReference type="Pfam" id="PF03835">
    <property type="entry name" value="Rad4"/>
    <property type="match status" value="1"/>
</dbReference>
<dbReference type="GO" id="GO:0003684">
    <property type="term" value="F:damaged DNA binding"/>
    <property type="evidence" value="ECO:0007669"/>
    <property type="project" value="InterPro"/>
</dbReference>
<dbReference type="GO" id="GO:0071942">
    <property type="term" value="C:XPC complex"/>
    <property type="evidence" value="ECO:0007669"/>
    <property type="project" value="TreeGrafter"/>
</dbReference>
<dbReference type="PANTHER" id="PTHR12135">
    <property type="entry name" value="DNA REPAIR PROTEIN XP-C / RAD4"/>
    <property type="match status" value="1"/>
</dbReference>
<dbReference type="GO" id="GO:0000111">
    <property type="term" value="C:nucleotide-excision repair factor 2 complex"/>
    <property type="evidence" value="ECO:0007669"/>
    <property type="project" value="TreeGrafter"/>
</dbReference>
<evidence type="ECO:0000259" key="8">
    <source>
        <dbReference type="SMART" id="SM01031"/>
    </source>
</evidence>
<dbReference type="InterPro" id="IPR018325">
    <property type="entry name" value="Rad4/PNGase_transGLS-fold"/>
</dbReference>
<evidence type="ECO:0000256" key="2">
    <source>
        <dbReference type="ARBA" id="ARBA00009525"/>
    </source>
</evidence>
<keyword evidence="4" id="KW-0234">DNA repair</keyword>